<accession>A0ABD1ET13</accession>
<dbReference type="EMBL" id="JBDJPC010000005">
    <property type="protein sequence ID" value="KAL1501895.1"/>
    <property type="molecule type" value="Genomic_DNA"/>
</dbReference>
<gene>
    <name evidence="2" type="ORF">ABEB36_007134</name>
</gene>
<dbReference type="InterPro" id="IPR016024">
    <property type="entry name" value="ARM-type_fold"/>
</dbReference>
<sequence>MFENNDVIPMGLIEKLSHRIPEIRERALLSIITKLEHGFSLDNNLSKARELLKNLFQWFLFEPTSCEEQALTLIKKILELPSGRTLINHLGKATVEAEIQKIKSFINPQYLPLLNKISDVLCEDTSFVPPLMSVLPLSYRSDNEDNSFKLKIGSTASTIQGLVEKGSSQEPQLGIQVSNDDTAEMLDKPTYRNASKINSEVLCYLKWQPLIETDRHVLESVENSLNHPEDVAKLFHSCEFFIDVLLHDFPAEVFLQRPTIVNHFHLLLNKCKSSKVTNVTLQCLVDLTKELQCRVNYCKDPNVINIKTTVLPELVTIWNETFQSSEERGERFEMEEETRILKDHQNSLPNFCFTTMKVVLSCMGAKQQTFAGYRPKLNQIGQNLCLILLNESINLLFQCVKSCVHIMPFFGNLHETLSIFGDVLEYFRLESLSQDQNLLCRAIYLTLLSIAAKFLKKFIPINTEMPPILPTNLKISLTNSLVDITLGRLYPQVHRYLLDYVQIFYSDKNKNYIKRFQDTITICDGLSATVKFLQNDQQIEVVEKFKLASEALISLEFHKSNDFLTKYIDMCSNEFYKYRNNEEIGNLVKTCTLTLLAHRVFTIQEQMYILCHKIVLGALSARSNTQNSGCKTMFLFYSDIILEIALFGMKDDKLRLYAEEILLYILKSKFILGDSLWRIFLEALLPTMPILMCWANNTTSLGRCLVNLADPDTAASLEIPHLIMLKINVQLLFNKDSLIRDEAFSRLCWLLAKQENCRDYLPKFNTIYDKALSNVCNIKSTVDVNKLRKSEHFYQPSSLQQVLELLNSSGVEPVIRRSALNQISVMIEDHLLHDVFLASSGVELLANIMKRALRDSDFSEYPDSIVPIVSALKTLCLFVEEVRETLSDNSEVFQFILRGMFLFFTDNRMRMDGSILLFLLVFKDFITGSPLGMDFAVPELVKETTIIPISCVSRLDKSTHATEDFYSEIVKDKWSLSSLQIQWNGDLHGGFDKLIDTNQAPVDDKNENCDILALQPENLLQIRASSLHYCIKQCLITIQNATNHQVIETSLNQIALYLLLYNQSQCLRNHNQLLAHPWEKTLSRYVDVVPSSIYDIQLLNSLIKFLVMLLPFYKDSDECWIIKRLQTPAHPLYEILANDIQESYEDGNVNQLNLNFLKLLTVTIACDNHRLDFYSAEAWPSEGPTPWGHVVKTLAECLRLNDTHHFYNLAYLDALLSCLVNVTARLGWSHKHGNNGDLIRSLTRNLSELLTAFHCGKGTSAQVSVMGLSISRNVIFVLNHLMLELRHCKIFSTFFDFDDPNLLRTFLSLWTSRDVIIRAAALQIFINLTDQARIAEEVVQEMYHKGTNLYELALTVLTDNREAGIVRENAALLLINLNNYSLISNGKEKEEHCISLLKLLDDFDFFYHTELIITSLFTLKESIEEVVEKCGQSNGSSNDIGDGCDTNVTTPGVIAVICGLLCGFLDVAPKEISEKLHERGLVKLIFRTLCPPTITIDNKKELSIYSSLLEMNQSVCALLRKVSVISPTCLGTVLHTNDCLHVLFQIIDPKNYYTHLVQLLYLRNKLWKEIFQLIAIFLEIQPEDEVSNTLSIIHETIQSTGLDNFLEALCESLTNPEFNELQNASLKLLVAILRAECHIAFTEPTNQTLKDLLDSTATPKKIYLGPKPQTHSKHILRHVFFEPTSKEVELNLVDSEEDSLMIGADLCRILLYLYEVVELQGQGDGQKIIKKTTIIQALSGLLSLSFEAKTYALNCNFLNIIVKDLMDFHIKLSLESVETLRRVQERKRLVPVLQEVADLLGVLTNFMLNFRKVQLSACRLNIADLVHKLWIWLSFQSNLICDALRMLCVYTLDCPETCRSLILTCPVAGTGPRKTPGNVSLLHTIVTLAQKDMDLISRSHDLQVLEFCFDILQHCTEYLECRIIISKTNLFQSIQKLHPAMTKRQRPWDRVENIWLEFLQMFTIYPEGQSLIGKNPDLLELLMMLANTSNEPNRKLSLLVLRNVTFYQSNRPRLLSSNDFLHLLQVKLVSGDQEEKKTIAVIMWSMAANNQKGKLAFKTAKLDLKLENAIKCFKLKGNELNREDLELMELVLGLLREPRTI</sequence>
<evidence type="ECO:0000313" key="2">
    <source>
        <dbReference type="EMBL" id="KAL1501895.1"/>
    </source>
</evidence>
<dbReference type="PANTHER" id="PTHR31691">
    <property type="entry name" value="ROTATIN"/>
    <property type="match status" value="1"/>
</dbReference>
<proteinExistence type="predicted"/>
<name>A0ABD1ET13_HYPHA</name>
<dbReference type="InterPro" id="IPR011989">
    <property type="entry name" value="ARM-like"/>
</dbReference>
<dbReference type="PANTHER" id="PTHR31691:SF1">
    <property type="entry name" value="ROTATIN"/>
    <property type="match status" value="1"/>
</dbReference>
<comment type="caution">
    <text evidence="2">The sequence shown here is derived from an EMBL/GenBank/DDBJ whole genome shotgun (WGS) entry which is preliminary data.</text>
</comment>
<dbReference type="Pfam" id="PF14726">
    <property type="entry name" value="RTTN_N"/>
    <property type="match status" value="1"/>
</dbReference>
<evidence type="ECO:0000259" key="1">
    <source>
        <dbReference type="Pfam" id="PF14726"/>
    </source>
</evidence>
<feature type="domain" description="Rotatin N-terminal" evidence="1">
    <location>
        <begin position="22"/>
        <end position="111"/>
    </location>
</feature>
<keyword evidence="3" id="KW-1185">Reference proteome</keyword>
<reference evidence="2 3" key="1">
    <citation type="submission" date="2024-05" db="EMBL/GenBank/DDBJ databases">
        <title>Genetic variation in Jamaican populations of the coffee berry borer (Hypothenemus hampei).</title>
        <authorList>
            <person name="Errbii M."/>
            <person name="Myrie A."/>
        </authorList>
    </citation>
    <scope>NUCLEOTIDE SEQUENCE [LARGE SCALE GENOMIC DNA]</scope>
    <source>
        <strain evidence="2">JA-Hopewell-2020-01-JO</strain>
        <tissue evidence="2">Whole body</tissue>
    </source>
</reference>
<evidence type="ECO:0000313" key="3">
    <source>
        <dbReference type="Proteomes" id="UP001566132"/>
    </source>
</evidence>
<dbReference type="InterPro" id="IPR029249">
    <property type="entry name" value="Rotatin_N"/>
</dbReference>
<dbReference type="SUPFAM" id="SSF48371">
    <property type="entry name" value="ARM repeat"/>
    <property type="match status" value="3"/>
</dbReference>
<dbReference type="Gene3D" id="1.25.10.10">
    <property type="entry name" value="Leucine-rich Repeat Variant"/>
    <property type="match status" value="1"/>
</dbReference>
<dbReference type="Proteomes" id="UP001566132">
    <property type="component" value="Unassembled WGS sequence"/>
</dbReference>
<dbReference type="InterPro" id="IPR030791">
    <property type="entry name" value="Rotatin"/>
</dbReference>
<organism evidence="2 3">
    <name type="scientific">Hypothenemus hampei</name>
    <name type="common">Coffee berry borer</name>
    <dbReference type="NCBI Taxonomy" id="57062"/>
    <lineage>
        <taxon>Eukaryota</taxon>
        <taxon>Metazoa</taxon>
        <taxon>Ecdysozoa</taxon>
        <taxon>Arthropoda</taxon>
        <taxon>Hexapoda</taxon>
        <taxon>Insecta</taxon>
        <taxon>Pterygota</taxon>
        <taxon>Neoptera</taxon>
        <taxon>Endopterygota</taxon>
        <taxon>Coleoptera</taxon>
        <taxon>Polyphaga</taxon>
        <taxon>Cucujiformia</taxon>
        <taxon>Curculionidae</taxon>
        <taxon>Scolytinae</taxon>
        <taxon>Hypothenemus</taxon>
    </lineage>
</organism>
<protein>
    <recommendedName>
        <fullName evidence="1">Rotatin N-terminal domain-containing protein</fullName>
    </recommendedName>
</protein>